<dbReference type="InterPro" id="IPR042042">
    <property type="entry name" value="Tip20p_domB"/>
</dbReference>
<dbReference type="PROSITE" id="PS51386">
    <property type="entry name" value="RINT1_TIP20"/>
    <property type="match status" value="1"/>
</dbReference>
<evidence type="ECO:0000256" key="1">
    <source>
        <dbReference type="SAM" id="MobiDB-lite"/>
    </source>
</evidence>
<dbReference type="RefSeq" id="XP_033671536.1">
    <property type="nucleotide sequence ID" value="XM_033804943.1"/>
</dbReference>
<dbReference type="GO" id="GO:0060628">
    <property type="term" value="P:regulation of ER to Golgi vesicle-mediated transport"/>
    <property type="evidence" value="ECO:0007669"/>
    <property type="project" value="TreeGrafter"/>
</dbReference>
<dbReference type="Proteomes" id="UP000799537">
    <property type="component" value="Unassembled WGS sequence"/>
</dbReference>
<feature type="compositionally biased region" description="Acidic residues" evidence="1">
    <location>
        <begin position="750"/>
        <end position="762"/>
    </location>
</feature>
<protein>
    <recommendedName>
        <fullName evidence="4">RINT-1 family protein</fullName>
    </recommendedName>
</protein>
<feature type="region of interest" description="Disordered" evidence="1">
    <location>
        <begin position="44"/>
        <end position="72"/>
    </location>
</feature>
<evidence type="ECO:0000313" key="3">
    <source>
        <dbReference type="Proteomes" id="UP000799537"/>
    </source>
</evidence>
<dbReference type="GeneID" id="54558215"/>
<dbReference type="PANTHER" id="PTHR13520:SF0">
    <property type="entry name" value="RAD50-INTERACTING PROTEIN 1"/>
    <property type="match status" value="1"/>
</dbReference>
<dbReference type="PANTHER" id="PTHR13520">
    <property type="entry name" value="RAD50-INTERACTING PROTEIN 1 RINT-1"/>
    <property type="match status" value="1"/>
</dbReference>
<feature type="compositionally biased region" description="Basic and acidic residues" evidence="1">
    <location>
        <begin position="44"/>
        <end position="67"/>
    </location>
</feature>
<reference evidence="2" key="1">
    <citation type="journal article" date="2020" name="Stud. Mycol.">
        <title>101 Dothideomycetes genomes: a test case for predicting lifestyles and emergence of pathogens.</title>
        <authorList>
            <person name="Haridas S."/>
            <person name="Albert R."/>
            <person name="Binder M."/>
            <person name="Bloem J."/>
            <person name="Labutti K."/>
            <person name="Salamov A."/>
            <person name="Andreopoulos B."/>
            <person name="Baker S."/>
            <person name="Barry K."/>
            <person name="Bills G."/>
            <person name="Bluhm B."/>
            <person name="Cannon C."/>
            <person name="Castanera R."/>
            <person name="Culley D."/>
            <person name="Daum C."/>
            <person name="Ezra D."/>
            <person name="Gonzalez J."/>
            <person name="Henrissat B."/>
            <person name="Kuo A."/>
            <person name="Liang C."/>
            <person name="Lipzen A."/>
            <person name="Lutzoni F."/>
            <person name="Magnuson J."/>
            <person name="Mondo S."/>
            <person name="Nolan M."/>
            <person name="Ohm R."/>
            <person name="Pangilinan J."/>
            <person name="Park H.-J."/>
            <person name="Ramirez L."/>
            <person name="Alfaro M."/>
            <person name="Sun H."/>
            <person name="Tritt A."/>
            <person name="Yoshinaga Y."/>
            <person name="Zwiers L.-H."/>
            <person name="Turgeon B."/>
            <person name="Goodwin S."/>
            <person name="Spatafora J."/>
            <person name="Crous P."/>
            <person name="Grigoriev I."/>
        </authorList>
    </citation>
    <scope>NUCLEOTIDE SEQUENCE</scope>
    <source>
        <strain evidence="2">ATCC 36951</strain>
    </source>
</reference>
<proteinExistence type="predicted"/>
<dbReference type="GO" id="GO:0006888">
    <property type="term" value="P:endoplasmic reticulum to Golgi vesicle-mediated transport"/>
    <property type="evidence" value="ECO:0007669"/>
    <property type="project" value="InterPro"/>
</dbReference>
<dbReference type="OrthoDB" id="2189254at2759"/>
<sequence length="819" mass="92225">MAVESRVQDFLDDKLQSAADLESIDSLLENVKAQQDLLKKQLHDARREHDQAAEAARKHTESIKSKAEGFQTEQEDIDRRLLIVTQSDTSDEAVQKFDASMARLRKLDVTAGYVELLKEVDALRSDCTSKLGKDDDAALEPYKRLQHLVSGLTSLQEAAEGAAPHLVDHVAASVQDLRENIQKSFSDNLEATLKNMNWPKSTDRVALALEKEWATNVGRLLDLQKQELEDREHVPNRSPDEDPPALLPFEVLARPLEQRFTYHFSGNKPTNRLDKPEYFLSHTTDLIANYSDFVQDNLQPILLRHFRRSDLAFTPAYIDAISAFITALIPMVKNKVSSVARQVSSQPSLLSHLVQEVIQFDTTIKDSYSYTPISPSLEWRGLSYFLLDTCGWFRDWLSAERDFALQRYHAIVETQESGELDFDAVSAEASKPTKAAIRVNDLLETITERYRHLASFSQKIRFLIDIQIEIFDMYFKRLQSGLDAYITLTSTVGRTMHGMSKDEQAKVQGVNGLDRLCRIFGSAEYLERAMRDWNDDVFFLELWAELDYRSKNSHQANQTLGSWQEVLQKTSSALGSETDSGLEGALFDETASSYRRVRVRSENVLVETVVYDLRQALKPYGSVATWSSLSSNAAGSSVTSELDPTLNLLKEYFGFLRRAVGKAPLRRVSRQVCHLIQNFVWDNVLTRASFSTAGATQLTTDMRAVCSTIDRFVAPGQAQIGMRKLLEGITLLSLPVRGEIERVRPGSSGADDDEASAWEESNDANSATEDDRKMSLFQVERLVFQDNESARHALEQLGLETLGEADARAVLGKRVELSS</sequence>
<dbReference type="Gene3D" id="1.20.58.670">
    <property type="entry name" value="Dsl1p vesicle tethering complex, Tip20p subunit, domain D"/>
    <property type="match status" value="1"/>
</dbReference>
<feature type="region of interest" description="Disordered" evidence="1">
    <location>
        <begin position="743"/>
        <end position="772"/>
    </location>
</feature>
<name>A0A6A6CTR1_ZASCE</name>
<accession>A0A6A6CTR1</accession>
<evidence type="ECO:0000313" key="2">
    <source>
        <dbReference type="EMBL" id="KAF2170647.1"/>
    </source>
</evidence>
<dbReference type="GO" id="GO:0070939">
    <property type="term" value="C:Dsl1/NZR complex"/>
    <property type="evidence" value="ECO:0007669"/>
    <property type="project" value="InterPro"/>
</dbReference>
<keyword evidence="3" id="KW-1185">Reference proteome</keyword>
<dbReference type="Gene3D" id="1.20.58.1420">
    <property type="entry name" value="Dsl1p vesicle tethering complex, Tip20p subunit, domain B"/>
    <property type="match status" value="1"/>
</dbReference>
<dbReference type="InterPro" id="IPR042044">
    <property type="entry name" value="EXOC6PINT-1/Sec15/Tip20_C_dom2"/>
</dbReference>
<dbReference type="InterPro" id="IPR007528">
    <property type="entry name" value="RINT1_Tip20"/>
</dbReference>
<dbReference type="Pfam" id="PF04437">
    <property type="entry name" value="RINT1_TIP1"/>
    <property type="match status" value="1"/>
</dbReference>
<dbReference type="EMBL" id="ML993585">
    <property type="protein sequence ID" value="KAF2170647.1"/>
    <property type="molecule type" value="Genomic_DNA"/>
</dbReference>
<dbReference type="AlphaFoldDB" id="A0A6A6CTR1"/>
<gene>
    <name evidence="2" type="ORF">M409DRAFT_19462</name>
</gene>
<evidence type="ECO:0008006" key="4">
    <source>
        <dbReference type="Google" id="ProtNLM"/>
    </source>
</evidence>
<organism evidence="2 3">
    <name type="scientific">Zasmidium cellare ATCC 36951</name>
    <dbReference type="NCBI Taxonomy" id="1080233"/>
    <lineage>
        <taxon>Eukaryota</taxon>
        <taxon>Fungi</taxon>
        <taxon>Dikarya</taxon>
        <taxon>Ascomycota</taxon>
        <taxon>Pezizomycotina</taxon>
        <taxon>Dothideomycetes</taxon>
        <taxon>Dothideomycetidae</taxon>
        <taxon>Mycosphaerellales</taxon>
        <taxon>Mycosphaerellaceae</taxon>
        <taxon>Zasmidium</taxon>
    </lineage>
</organism>
<dbReference type="GO" id="GO:0006890">
    <property type="term" value="P:retrograde vesicle-mediated transport, Golgi to endoplasmic reticulum"/>
    <property type="evidence" value="ECO:0007669"/>
    <property type="project" value="InterPro"/>
</dbReference>